<dbReference type="InterPro" id="IPR015298">
    <property type="entry name" value="Phage_T4_Gp8"/>
</dbReference>
<evidence type="ECO:0000259" key="1">
    <source>
        <dbReference type="Pfam" id="PF09215"/>
    </source>
</evidence>
<proteinExistence type="predicted"/>
<dbReference type="AlphaFoldDB" id="A0A382XUZ6"/>
<feature type="domain" description="Bacteriophage T4 Gp8" evidence="1">
    <location>
        <begin position="192"/>
        <end position="228"/>
    </location>
</feature>
<dbReference type="EMBL" id="UINC01170195">
    <property type="protein sequence ID" value="SVD74118.1"/>
    <property type="molecule type" value="Genomic_DNA"/>
</dbReference>
<reference evidence="2" key="1">
    <citation type="submission" date="2018-05" db="EMBL/GenBank/DDBJ databases">
        <authorList>
            <person name="Lanie J.A."/>
            <person name="Ng W.-L."/>
            <person name="Kazmierczak K.M."/>
            <person name="Andrzejewski T.M."/>
            <person name="Davidsen T.M."/>
            <person name="Wayne K.J."/>
            <person name="Tettelin H."/>
            <person name="Glass J.I."/>
            <person name="Rusch D."/>
            <person name="Podicherti R."/>
            <person name="Tsui H.-C.T."/>
            <person name="Winkler M.E."/>
        </authorList>
    </citation>
    <scope>NUCLEOTIDE SEQUENCE</scope>
</reference>
<dbReference type="Gene3D" id="2.60.340.10">
    <property type="entry name" value="baseplate structural protein gp8, domain 1"/>
    <property type="match status" value="1"/>
</dbReference>
<protein>
    <recommendedName>
        <fullName evidence="1">Bacteriophage T4 Gp8 domain-containing protein</fullName>
    </recommendedName>
</protein>
<accession>A0A382XUZ6</accession>
<feature type="non-terminal residue" evidence="2">
    <location>
        <position position="1"/>
    </location>
</feature>
<evidence type="ECO:0000313" key="2">
    <source>
        <dbReference type="EMBL" id="SVD74118.1"/>
    </source>
</evidence>
<dbReference type="SUPFAM" id="SSF89433">
    <property type="entry name" value="Baseplate structural protein gp8"/>
    <property type="match status" value="1"/>
</dbReference>
<gene>
    <name evidence="2" type="ORF">METZ01_LOCUS426972</name>
</gene>
<dbReference type="InterPro" id="IPR036327">
    <property type="entry name" value="Gp8_sf"/>
</dbReference>
<name>A0A382XUZ6_9ZZZZ</name>
<sequence>GYTFSDSALTTTANMNISGAAVDVIIAPKGGHGYNAVEELGGHYIMMNATITQAEGDDFTVANDFRRVGVVVNPYNYGTTTVASDSTLRMTKCIKLTSVSGTFDVDEKISQATTLAIGKVVDWDNSNSILYYQQEKYGDYGTATTTGAYVAFSGANEITGATSAATGTPDAAADSAVTLAGGNTITFTNGFANPELAPDSGEVIYIENRKPISRSSDQTEDIKLIVEF</sequence>
<dbReference type="Pfam" id="PF09215">
    <property type="entry name" value="Phage-Gp8"/>
    <property type="match status" value="1"/>
</dbReference>
<organism evidence="2">
    <name type="scientific">marine metagenome</name>
    <dbReference type="NCBI Taxonomy" id="408172"/>
    <lineage>
        <taxon>unclassified sequences</taxon>
        <taxon>metagenomes</taxon>
        <taxon>ecological metagenomes</taxon>
    </lineage>
</organism>